<proteinExistence type="predicted"/>
<dbReference type="AlphaFoldDB" id="A0AAV3R279"/>
<dbReference type="EMBL" id="BAABME010006495">
    <property type="protein sequence ID" value="GAA0168507.1"/>
    <property type="molecule type" value="Genomic_DNA"/>
</dbReference>
<keyword evidence="3" id="KW-1185">Reference proteome</keyword>
<evidence type="ECO:0000313" key="3">
    <source>
        <dbReference type="Proteomes" id="UP001454036"/>
    </source>
</evidence>
<evidence type="ECO:0000256" key="1">
    <source>
        <dbReference type="SAM" id="Coils"/>
    </source>
</evidence>
<gene>
    <name evidence="2" type="ORF">LIER_23211</name>
</gene>
<reference evidence="2 3" key="1">
    <citation type="submission" date="2024-01" db="EMBL/GenBank/DDBJ databases">
        <title>The complete chloroplast genome sequence of Lithospermum erythrorhizon: insights into the phylogenetic relationship among Boraginaceae species and the maternal lineages of purple gromwells.</title>
        <authorList>
            <person name="Okada T."/>
            <person name="Watanabe K."/>
        </authorList>
    </citation>
    <scope>NUCLEOTIDE SEQUENCE [LARGE SCALE GENOMIC DNA]</scope>
</reference>
<keyword evidence="1" id="KW-0175">Coiled coil</keyword>
<protein>
    <submittedName>
        <fullName evidence="2">Uncharacterized protein</fullName>
    </submittedName>
</protein>
<sequence>MSRDLKAQLDSSQMLLANAEQLVEHLSQRPSPKAIIEKFKEVYEEFPGIHSMFLEFVQKTFGQEYVVPFTGGE</sequence>
<evidence type="ECO:0000313" key="2">
    <source>
        <dbReference type="EMBL" id="GAA0168507.1"/>
    </source>
</evidence>
<name>A0AAV3R279_LITER</name>
<dbReference type="Proteomes" id="UP001454036">
    <property type="component" value="Unassembled WGS sequence"/>
</dbReference>
<accession>A0AAV3R279</accession>
<comment type="caution">
    <text evidence="2">The sequence shown here is derived from an EMBL/GenBank/DDBJ whole genome shotgun (WGS) entry which is preliminary data.</text>
</comment>
<organism evidence="2 3">
    <name type="scientific">Lithospermum erythrorhizon</name>
    <name type="common">Purple gromwell</name>
    <name type="synonym">Lithospermum officinale var. erythrorhizon</name>
    <dbReference type="NCBI Taxonomy" id="34254"/>
    <lineage>
        <taxon>Eukaryota</taxon>
        <taxon>Viridiplantae</taxon>
        <taxon>Streptophyta</taxon>
        <taxon>Embryophyta</taxon>
        <taxon>Tracheophyta</taxon>
        <taxon>Spermatophyta</taxon>
        <taxon>Magnoliopsida</taxon>
        <taxon>eudicotyledons</taxon>
        <taxon>Gunneridae</taxon>
        <taxon>Pentapetalae</taxon>
        <taxon>asterids</taxon>
        <taxon>lamiids</taxon>
        <taxon>Boraginales</taxon>
        <taxon>Boraginaceae</taxon>
        <taxon>Boraginoideae</taxon>
        <taxon>Lithospermeae</taxon>
        <taxon>Lithospermum</taxon>
    </lineage>
</organism>
<feature type="coiled-coil region" evidence="1">
    <location>
        <begin position="2"/>
        <end position="29"/>
    </location>
</feature>